<evidence type="ECO:0000256" key="3">
    <source>
        <dbReference type="PIRSR" id="PIRSR610972-1"/>
    </source>
</evidence>
<dbReference type="Gene3D" id="3.40.50.1000">
    <property type="entry name" value="HAD superfamily/HAD-like"/>
    <property type="match status" value="1"/>
</dbReference>
<accession>A0A5C8ULC9</accession>
<feature type="active site" description="Nucleophile" evidence="3">
    <location>
        <position position="98"/>
    </location>
</feature>
<dbReference type="GO" id="GO:0016757">
    <property type="term" value="F:glycosyltransferase activity"/>
    <property type="evidence" value="ECO:0007669"/>
    <property type="project" value="UniProtKB-ARBA"/>
</dbReference>
<dbReference type="AlphaFoldDB" id="A0A5C8ULC9"/>
<keyword evidence="5" id="KW-0460">Magnesium</keyword>
<dbReference type="InterPro" id="IPR005194">
    <property type="entry name" value="Glyco_hydro_65_C"/>
</dbReference>
<feature type="binding site" evidence="5">
    <location>
        <position position="270"/>
    </location>
    <ligand>
        <name>Mg(2+)</name>
        <dbReference type="ChEBI" id="CHEBI:18420"/>
    </ligand>
</feature>
<feature type="binding site" evidence="5">
    <location>
        <position position="269"/>
    </location>
    <ligand>
        <name>Mg(2+)</name>
        <dbReference type="ChEBI" id="CHEBI:18420"/>
    </ligand>
</feature>
<dbReference type="SUPFAM" id="SSF74650">
    <property type="entry name" value="Galactose mutarotase-like"/>
    <property type="match status" value="1"/>
</dbReference>
<dbReference type="InterPro" id="IPR005195">
    <property type="entry name" value="Glyco_hydro_65_M"/>
</dbReference>
<dbReference type="SUPFAM" id="SSF56784">
    <property type="entry name" value="HAD-like"/>
    <property type="match status" value="1"/>
</dbReference>
<evidence type="ECO:0000256" key="5">
    <source>
        <dbReference type="PIRSR" id="PIRSR610972-3"/>
    </source>
</evidence>
<dbReference type="PANTHER" id="PTHR11051:SF8">
    <property type="entry name" value="PROTEIN-GLUCOSYLGALACTOSYLHYDROXYLYSINE GLUCOSIDASE"/>
    <property type="match status" value="1"/>
</dbReference>
<dbReference type="InterPro" id="IPR005196">
    <property type="entry name" value="Glyco_hydro_65_N"/>
</dbReference>
<evidence type="ECO:0000256" key="6">
    <source>
        <dbReference type="PIRSR" id="PIRSR610972-4"/>
    </source>
</evidence>
<feature type="binding site" evidence="4">
    <location>
        <position position="245"/>
    </location>
    <ligand>
        <name>substrate</name>
    </ligand>
</feature>
<organism evidence="10 11">
    <name type="scientific">Lacisediminihabitans profunda</name>
    <dbReference type="NCBI Taxonomy" id="2594790"/>
    <lineage>
        <taxon>Bacteria</taxon>
        <taxon>Bacillati</taxon>
        <taxon>Actinomycetota</taxon>
        <taxon>Actinomycetes</taxon>
        <taxon>Micrococcales</taxon>
        <taxon>Microbacteriaceae</taxon>
        <taxon>Lacisediminihabitans</taxon>
    </lineage>
</organism>
<dbReference type="Pfam" id="PF03636">
    <property type="entry name" value="Glyco_hydro_65N"/>
    <property type="match status" value="1"/>
</dbReference>
<dbReference type="GO" id="GO:0030246">
    <property type="term" value="F:carbohydrate binding"/>
    <property type="evidence" value="ECO:0007669"/>
    <property type="project" value="InterPro"/>
</dbReference>
<dbReference type="InterPro" id="IPR011013">
    <property type="entry name" value="Gal_mutarotase_sf_dom"/>
</dbReference>
<feature type="binding site" evidence="4">
    <location>
        <begin position="98"/>
        <end position="100"/>
    </location>
    <ligand>
        <name>substrate</name>
    </ligand>
</feature>
<evidence type="ECO:0000256" key="2">
    <source>
        <dbReference type="ARBA" id="ARBA00023295"/>
    </source>
</evidence>
<dbReference type="InterPro" id="IPR037018">
    <property type="entry name" value="GH65_N"/>
</dbReference>
<comment type="cofactor">
    <cofactor evidence="5">
        <name>Mg(2+)</name>
        <dbReference type="ChEBI" id="CHEBI:18420"/>
    </cofactor>
    <text evidence="5">Binds 2 magnesium ions per subunit.</text>
</comment>
<dbReference type="Gene3D" id="2.60.420.10">
    <property type="entry name" value="Maltose phosphorylase, domain 3"/>
    <property type="match status" value="1"/>
</dbReference>
<feature type="active site" description="Proton donor/acceptor" evidence="3">
    <location>
        <position position="100"/>
    </location>
</feature>
<dbReference type="InterPro" id="IPR010972">
    <property type="entry name" value="Beta-PGM"/>
</dbReference>
<feature type="site" description="Important for catalytic activity and assists the phosphoryl transfer reaction to Asp8 by balancing charge and orienting the reacting groups" evidence="6">
    <location>
        <position position="245"/>
    </location>
</feature>
<feature type="binding site" evidence="4">
    <location>
        <position position="114"/>
    </location>
    <ligand>
        <name>substrate</name>
    </ligand>
</feature>
<dbReference type="NCBIfam" id="TIGR01509">
    <property type="entry name" value="HAD-SF-IA-v3"/>
    <property type="match status" value="1"/>
</dbReference>
<dbReference type="Gene3D" id="1.10.150.240">
    <property type="entry name" value="Putative phosphatase, domain 2"/>
    <property type="match status" value="1"/>
</dbReference>
<feature type="binding site" evidence="5">
    <location>
        <position position="100"/>
    </location>
    <ligand>
        <name>Mg(2+)</name>
        <dbReference type="ChEBI" id="CHEBI:18420"/>
    </ligand>
</feature>
<dbReference type="InterPro" id="IPR006439">
    <property type="entry name" value="HAD-SF_hydro_IA"/>
</dbReference>
<dbReference type="InterPro" id="IPR023198">
    <property type="entry name" value="PGP-like_dom2"/>
</dbReference>
<feature type="binding site" evidence="4">
    <location>
        <begin position="141"/>
        <end position="146"/>
    </location>
    <ligand>
        <name>substrate</name>
    </ligand>
</feature>
<dbReference type="GO" id="GO:0004553">
    <property type="term" value="F:hydrolase activity, hydrolyzing O-glycosyl compounds"/>
    <property type="evidence" value="ECO:0007669"/>
    <property type="project" value="TreeGrafter"/>
</dbReference>
<keyword evidence="2" id="KW-0326">Glycosidase</keyword>
<dbReference type="Pfam" id="PF00702">
    <property type="entry name" value="Hydrolase"/>
    <property type="match status" value="1"/>
</dbReference>
<dbReference type="InterPro" id="IPR008928">
    <property type="entry name" value="6-hairpin_glycosidase_sf"/>
</dbReference>
<evidence type="ECO:0000313" key="11">
    <source>
        <dbReference type="Proteomes" id="UP000321379"/>
    </source>
</evidence>
<sequence length="1127" mass="123640">MSTGGVAADGADYRLNTAMLKNPAQLAGCTPIRGSLDAIVPRCGDSRVCRNPLVIPAQPAGPKPLALPPGGLETRTMGERRSTTHGSAPPPFDAVILDLDGVVTDTASVHARAWKKLFDEALPRLAPTARPYDEADYRSHLDGRTREDGIREFLASRAIDEDAELIASLAARKQRLFEAELSTAGVSTVPGTIEFLRTLRGRGIRTAVATSSRNAARVLKAAGVADLFDARVDGNDLRRLRIAGKPSPALFLEACRALGAEPDRTVVVEDAVSGIRAGAAGGFGLVVGLDRYLDNSPLQIAGADVVVRDLRDLDLDAAAHDGATSQWMLRYDGFDAAQEGTREALCTLANGYWGTRGAAAEADADGVHYPGTYFAGVYNTVTSERDGVATESEAMVNAPSWLPLWFRVDGGAWFAPSTARLLEYRQELDLRRALLTRDLRFSDDEGRITRVRSRRLVSQASAHTAMIETTIEPENWSGVLTVRSAIDGRVTNRNAAGSPLLTRRHLSARKTHELDAESILLEMETIRSGIHIATAARTRAFDGAHQLTPTRSFLVDEEGWVAHELDLTVNAGHAIRIEKVVVVRTSRDRAIASPAEAAATLLGRTPGADALLAAHERAWRILWDEFRVELRSGERQSLALNLNTFHVLQTLASVTADLDAGVPARGLHGEGYGGHVFWDELFVYPSLTLRRPDLSRTLLGYRYRRLDEARSSARAQGLSGAMFPWQSGIDGREVTPRELYNPLTGAWMPDNSYRQRHVGLGIAYSAWQHYQSTGDLSFLVDQGAELVIEVARYFADLATHEPATDRYSISGVMGPDEFHDGYPDQPGEGLRNNAYTNVMAAWVLRRAADTVSLLASRSCRPLWDRLGLLATEADRWLDIGRRLTVPFLRDGAIAQFEGYESLAELDWERYRSRYGSIGRLDLILNAEGDSTNRYKVSKQPDALMLLYLFSAEELRELLSEMGYPLPAEAVVRTVNHYTERSTYGSTLSNVVHSWIEARQRRERSWDFLTRALESDLSDIQGGSTRDGIHVGAMAGSIDMVGRCYPGLELRSDMLWLHPLLPPEIDSIAFDFTYRSQQLRLELSHMLLTVTVESSGAAPITVVVDGHRSELAPGQSMKYVLDGTGGLP</sequence>
<dbReference type="InterPro" id="IPR010976">
    <property type="entry name" value="B-phosphoglucomutase_hydrolase"/>
</dbReference>
<dbReference type="NCBIfam" id="TIGR02009">
    <property type="entry name" value="PGMB-YQAB-SF"/>
    <property type="match status" value="1"/>
</dbReference>
<dbReference type="Proteomes" id="UP000321379">
    <property type="component" value="Unassembled WGS sequence"/>
</dbReference>
<dbReference type="FunFam" id="1.50.10.10:FF:000053">
    <property type="entry name" value="Putative glycosyl hydrolase"/>
    <property type="match status" value="1"/>
</dbReference>
<keyword evidence="10" id="KW-0378">Hydrolase</keyword>
<feature type="binding site" evidence="4">
    <location>
        <position position="173"/>
    </location>
    <ligand>
        <name>substrate</name>
    </ligand>
</feature>
<dbReference type="InterPro" id="IPR036412">
    <property type="entry name" value="HAD-like_sf"/>
</dbReference>
<name>A0A5C8ULC9_9MICO</name>
<feature type="binding site" evidence="4">
    <location>
        <begin position="210"/>
        <end position="214"/>
    </location>
    <ligand>
        <name>substrate</name>
    </ligand>
</feature>
<dbReference type="GO" id="GO:0000287">
    <property type="term" value="F:magnesium ion binding"/>
    <property type="evidence" value="ECO:0007669"/>
    <property type="project" value="InterPro"/>
</dbReference>
<comment type="similarity">
    <text evidence="1">Belongs to the HAD-like hydrolase superfamily. CbbY/CbbZ/Gph/YieH family.</text>
</comment>
<comment type="caution">
    <text evidence="10">The sequence shown here is derived from an EMBL/GenBank/DDBJ whole genome shotgun (WGS) entry which is preliminary data.</text>
</comment>
<dbReference type="SUPFAM" id="SSF48208">
    <property type="entry name" value="Six-hairpin glycosidases"/>
    <property type="match status" value="1"/>
</dbReference>
<dbReference type="SFLD" id="SFLDS00003">
    <property type="entry name" value="Haloacid_Dehalogenase"/>
    <property type="match status" value="1"/>
</dbReference>
<dbReference type="InterPro" id="IPR012341">
    <property type="entry name" value="6hp_glycosidase-like_sf"/>
</dbReference>
<dbReference type="PANTHER" id="PTHR11051">
    <property type="entry name" value="GLYCOSYL HYDROLASE-RELATED"/>
    <property type="match status" value="1"/>
</dbReference>
<proteinExistence type="inferred from homology"/>
<dbReference type="Pfam" id="PF03633">
    <property type="entry name" value="Glyco_hydro_65C"/>
    <property type="match status" value="1"/>
</dbReference>
<feature type="domain" description="Glycoside hydrolase family 65 N-terminal" evidence="9">
    <location>
        <begin position="331"/>
        <end position="587"/>
    </location>
</feature>
<evidence type="ECO:0000259" key="7">
    <source>
        <dbReference type="Pfam" id="PF03632"/>
    </source>
</evidence>
<evidence type="ECO:0000256" key="1">
    <source>
        <dbReference type="ARBA" id="ARBA00006171"/>
    </source>
</evidence>
<dbReference type="Pfam" id="PF03632">
    <property type="entry name" value="Glyco_hydro_65m"/>
    <property type="match status" value="1"/>
</dbReference>
<evidence type="ECO:0000313" key="10">
    <source>
        <dbReference type="EMBL" id="TXN28953.1"/>
    </source>
</evidence>
<protein>
    <submittedName>
        <fullName evidence="10">Beta-phosphoglucomutase family hydrolase</fullName>
    </submittedName>
</protein>
<evidence type="ECO:0000259" key="8">
    <source>
        <dbReference type="Pfam" id="PF03633"/>
    </source>
</evidence>
<keyword evidence="11" id="KW-1185">Reference proteome</keyword>
<dbReference type="CDD" id="cd02598">
    <property type="entry name" value="HAD_BPGM"/>
    <property type="match status" value="1"/>
</dbReference>
<dbReference type="EMBL" id="VRMG01000010">
    <property type="protein sequence ID" value="TXN28953.1"/>
    <property type="molecule type" value="Genomic_DNA"/>
</dbReference>
<dbReference type="InterPro" id="IPR023214">
    <property type="entry name" value="HAD_sf"/>
</dbReference>
<dbReference type="Gene3D" id="1.50.10.10">
    <property type="match status" value="1"/>
</dbReference>
<feature type="domain" description="Glycoside hydrolase family 65 central catalytic" evidence="7">
    <location>
        <begin position="642"/>
        <end position="1037"/>
    </location>
</feature>
<dbReference type="SFLD" id="SFLDG01129">
    <property type="entry name" value="C1.5:_HAD__Beta-PGM__Phosphata"/>
    <property type="match status" value="1"/>
</dbReference>
<evidence type="ECO:0000259" key="9">
    <source>
        <dbReference type="Pfam" id="PF03636"/>
    </source>
</evidence>
<evidence type="ECO:0000256" key="4">
    <source>
        <dbReference type="PIRSR" id="PIRSR610972-2"/>
    </source>
</evidence>
<dbReference type="Gene3D" id="2.70.98.40">
    <property type="entry name" value="Glycoside hydrolase, family 65, N-terminal domain"/>
    <property type="match status" value="1"/>
</dbReference>
<keyword evidence="5" id="KW-0479">Metal-binding</keyword>
<reference evidence="10 11" key="1">
    <citation type="submission" date="2019-08" db="EMBL/GenBank/DDBJ databases">
        <title>Bacterial whole genome sequence for Glaciihabitans sp. CHu50b-6-2.</title>
        <authorList>
            <person name="Jin L."/>
        </authorList>
    </citation>
    <scope>NUCLEOTIDE SEQUENCE [LARGE SCALE GENOMIC DNA]</scope>
    <source>
        <strain evidence="10 11">CHu50b-6-2</strain>
    </source>
</reference>
<feature type="domain" description="Glycoside hydrolase family 65 C-terminal" evidence="8">
    <location>
        <begin position="1047"/>
        <end position="1109"/>
    </location>
</feature>
<dbReference type="GO" id="GO:0005975">
    <property type="term" value="P:carbohydrate metabolic process"/>
    <property type="evidence" value="ECO:0007669"/>
    <property type="project" value="InterPro"/>
</dbReference>
<dbReference type="GO" id="GO:0008801">
    <property type="term" value="F:beta-phosphoglucomutase activity"/>
    <property type="evidence" value="ECO:0007669"/>
    <property type="project" value="InterPro"/>
</dbReference>
<feature type="binding site" evidence="5">
    <location>
        <position position="98"/>
    </location>
    <ligand>
        <name>Mg(2+)</name>
        <dbReference type="ChEBI" id="CHEBI:18420"/>
    </ligand>
</feature>
<gene>
    <name evidence="10" type="ORF">FVP33_15635</name>
</gene>